<evidence type="ECO:0000256" key="1">
    <source>
        <dbReference type="SAM" id="SignalP"/>
    </source>
</evidence>
<dbReference type="RefSeq" id="WP_117182293.1">
    <property type="nucleotide sequence ID" value="NZ_JAFGZD010000014.1"/>
</dbReference>
<proteinExistence type="predicted"/>
<feature type="signal peptide" evidence="1">
    <location>
        <begin position="1"/>
        <end position="21"/>
    </location>
</feature>
<organism evidence="2 3">
    <name type="scientific">Pseudomonas capsici</name>
    <dbReference type="NCBI Taxonomy" id="2810614"/>
    <lineage>
        <taxon>Bacteria</taxon>
        <taxon>Pseudomonadati</taxon>
        <taxon>Pseudomonadota</taxon>
        <taxon>Gammaproteobacteria</taxon>
        <taxon>Pseudomonadales</taxon>
        <taxon>Pseudomonadaceae</taxon>
        <taxon>Pseudomonas</taxon>
    </lineage>
</organism>
<name>A0ABT3BZ35_9PSED</name>
<protein>
    <recommendedName>
        <fullName evidence="4">Lipoprotein</fullName>
    </recommendedName>
</protein>
<dbReference type="GeneID" id="93562831"/>
<keyword evidence="3" id="KW-1185">Reference proteome</keyword>
<comment type="caution">
    <text evidence="2">The sequence shown here is derived from an EMBL/GenBank/DDBJ whole genome shotgun (WGS) entry which is preliminary data.</text>
</comment>
<evidence type="ECO:0008006" key="4">
    <source>
        <dbReference type="Google" id="ProtNLM"/>
    </source>
</evidence>
<keyword evidence="1" id="KW-0732">Signal</keyword>
<dbReference type="Proteomes" id="UP001207294">
    <property type="component" value="Unassembled WGS sequence"/>
</dbReference>
<sequence>MVIDVLKPLLLASITLISACASVPELMARSAWEGRNVSEAYKTWGGPQQINQNSDGVFTLIWFKSHYKTDTVYKGSSENVSGGVRNITNYYADETRNVECKITLYVAPDQTILKADSEGGCGPHMEPPPK</sequence>
<accession>A0ABT3BZ35</accession>
<dbReference type="PROSITE" id="PS51257">
    <property type="entry name" value="PROKAR_LIPOPROTEIN"/>
    <property type="match status" value="1"/>
</dbReference>
<gene>
    <name evidence="2" type="ORF">OH718_15790</name>
</gene>
<reference evidence="2 3" key="1">
    <citation type="submission" date="2022-10" db="EMBL/GenBank/DDBJ databases">
        <title>Characterization of Pseudomonas capsici strains from pepper and tomato in Georgia.</title>
        <authorList>
            <person name="Zhao M."/>
            <person name="Dutta B."/>
        </authorList>
    </citation>
    <scope>NUCLEOTIDE SEQUENCE [LARGE SCALE GENOMIC DNA]</scope>
    <source>
        <strain evidence="2 3">Pc20-5</strain>
    </source>
</reference>
<dbReference type="EMBL" id="JAOXML010000012">
    <property type="protein sequence ID" value="MCV4378061.1"/>
    <property type="molecule type" value="Genomic_DNA"/>
</dbReference>
<evidence type="ECO:0000313" key="3">
    <source>
        <dbReference type="Proteomes" id="UP001207294"/>
    </source>
</evidence>
<evidence type="ECO:0000313" key="2">
    <source>
        <dbReference type="EMBL" id="MCV4378061.1"/>
    </source>
</evidence>
<feature type="chain" id="PRO_5045525095" description="Lipoprotein" evidence="1">
    <location>
        <begin position="22"/>
        <end position="130"/>
    </location>
</feature>